<evidence type="ECO:0000313" key="1">
    <source>
        <dbReference type="EMBL" id="GFS87282.1"/>
    </source>
</evidence>
<organism evidence="1 2">
    <name type="scientific">Nephila pilipes</name>
    <name type="common">Giant wood spider</name>
    <name type="synonym">Nephila maculata</name>
    <dbReference type="NCBI Taxonomy" id="299642"/>
    <lineage>
        <taxon>Eukaryota</taxon>
        <taxon>Metazoa</taxon>
        <taxon>Ecdysozoa</taxon>
        <taxon>Arthropoda</taxon>
        <taxon>Chelicerata</taxon>
        <taxon>Arachnida</taxon>
        <taxon>Araneae</taxon>
        <taxon>Araneomorphae</taxon>
        <taxon>Entelegynae</taxon>
        <taxon>Araneoidea</taxon>
        <taxon>Nephilidae</taxon>
        <taxon>Nephila</taxon>
    </lineage>
</organism>
<dbReference type="Proteomes" id="UP000887013">
    <property type="component" value="Unassembled WGS sequence"/>
</dbReference>
<evidence type="ECO:0000313" key="2">
    <source>
        <dbReference type="Proteomes" id="UP000887013"/>
    </source>
</evidence>
<sequence>ASLPMVTIEEDNEPQPGKVCGRGVAYDVDDALDVYSAENVLEVESFGYIWVVVRDSGS</sequence>
<name>A0A8X6N021_NEPPI</name>
<accession>A0A8X6N021</accession>
<proteinExistence type="predicted"/>
<reference evidence="1" key="1">
    <citation type="submission" date="2020-08" db="EMBL/GenBank/DDBJ databases">
        <title>Multicomponent nature underlies the extraordinary mechanical properties of spider dragline silk.</title>
        <authorList>
            <person name="Kono N."/>
            <person name="Nakamura H."/>
            <person name="Mori M."/>
            <person name="Yoshida Y."/>
            <person name="Ohtoshi R."/>
            <person name="Malay A.D."/>
            <person name="Moran D.A.P."/>
            <person name="Tomita M."/>
            <person name="Numata K."/>
            <person name="Arakawa K."/>
        </authorList>
    </citation>
    <scope>NUCLEOTIDE SEQUENCE</scope>
</reference>
<comment type="caution">
    <text evidence="1">The sequence shown here is derived from an EMBL/GenBank/DDBJ whole genome shotgun (WGS) entry which is preliminary data.</text>
</comment>
<feature type="non-terminal residue" evidence="1">
    <location>
        <position position="1"/>
    </location>
</feature>
<gene>
    <name evidence="1" type="ORF">NPIL_121061</name>
</gene>
<keyword evidence="2" id="KW-1185">Reference proteome</keyword>
<dbReference type="EMBL" id="BMAW01052749">
    <property type="protein sequence ID" value="GFS87282.1"/>
    <property type="molecule type" value="Genomic_DNA"/>
</dbReference>
<dbReference type="AlphaFoldDB" id="A0A8X6N021"/>
<protein>
    <submittedName>
        <fullName evidence="1">Uncharacterized protein</fullName>
    </submittedName>
</protein>